<dbReference type="EMBL" id="AMZH03006780">
    <property type="protein sequence ID" value="RRT62964.1"/>
    <property type="molecule type" value="Genomic_DNA"/>
</dbReference>
<evidence type="ECO:0000313" key="2">
    <source>
        <dbReference type="EMBL" id="RRT62964.1"/>
    </source>
</evidence>
<accession>A0A426ZG88</accession>
<dbReference type="Proteomes" id="UP000287651">
    <property type="component" value="Unassembled WGS sequence"/>
</dbReference>
<comment type="caution">
    <text evidence="2">The sequence shown here is derived from an EMBL/GenBank/DDBJ whole genome shotgun (WGS) entry which is preliminary data.</text>
</comment>
<reference evidence="2 3" key="1">
    <citation type="journal article" date="2014" name="Agronomy (Basel)">
        <title>A Draft Genome Sequence for Ensete ventricosum, the Drought-Tolerant Tree Against Hunger.</title>
        <authorList>
            <person name="Harrison J."/>
            <person name="Moore K.A."/>
            <person name="Paszkiewicz K."/>
            <person name="Jones T."/>
            <person name="Grant M."/>
            <person name="Ambacheew D."/>
            <person name="Muzemil S."/>
            <person name="Studholme D.J."/>
        </authorList>
    </citation>
    <scope>NUCLEOTIDE SEQUENCE [LARGE SCALE GENOMIC DNA]</scope>
</reference>
<evidence type="ECO:0000256" key="1">
    <source>
        <dbReference type="SAM" id="MobiDB-lite"/>
    </source>
</evidence>
<sequence>MTHPTSEKTYRLRPLTTEISYEAVEIRVDATRRGSRPPDRSAIRVVEPAGGTKHPVLEERSAIRQDSSAHLARHRR</sequence>
<proteinExistence type="predicted"/>
<organism evidence="2 3">
    <name type="scientific">Ensete ventricosum</name>
    <name type="common">Abyssinian banana</name>
    <name type="synonym">Musa ensete</name>
    <dbReference type="NCBI Taxonomy" id="4639"/>
    <lineage>
        <taxon>Eukaryota</taxon>
        <taxon>Viridiplantae</taxon>
        <taxon>Streptophyta</taxon>
        <taxon>Embryophyta</taxon>
        <taxon>Tracheophyta</taxon>
        <taxon>Spermatophyta</taxon>
        <taxon>Magnoliopsida</taxon>
        <taxon>Liliopsida</taxon>
        <taxon>Zingiberales</taxon>
        <taxon>Musaceae</taxon>
        <taxon>Ensete</taxon>
    </lineage>
</organism>
<protein>
    <submittedName>
        <fullName evidence="2">Uncharacterized protein</fullName>
    </submittedName>
</protein>
<name>A0A426ZG88_ENSVE</name>
<gene>
    <name evidence="2" type="ORF">B296_00012078</name>
</gene>
<evidence type="ECO:0000313" key="3">
    <source>
        <dbReference type="Proteomes" id="UP000287651"/>
    </source>
</evidence>
<feature type="region of interest" description="Disordered" evidence="1">
    <location>
        <begin position="31"/>
        <end position="76"/>
    </location>
</feature>
<feature type="compositionally biased region" description="Basic and acidic residues" evidence="1">
    <location>
        <begin position="31"/>
        <end position="42"/>
    </location>
</feature>
<dbReference type="AlphaFoldDB" id="A0A426ZG88"/>